<keyword evidence="4" id="KW-1185">Reference proteome</keyword>
<dbReference type="InterPro" id="IPR017438">
    <property type="entry name" value="ATP-NAD_kinase_N"/>
</dbReference>
<dbReference type="GO" id="GO:0016301">
    <property type="term" value="F:kinase activity"/>
    <property type="evidence" value="ECO:0007669"/>
    <property type="project" value="InterPro"/>
</dbReference>
<accession>A0A1T3NYF4</accession>
<dbReference type="Proteomes" id="UP000190037">
    <property type="component" value="Unassembled WGS sequence"/>
</dbReference>
<evidence type="ECO:0000256" key="1">
    <source>
        <dbReference type="SAM" id="MobiDB-lite"/>
    </source>
</evidence>
<feature type="region of interest" description="Disordered" evidence="1">
    <location>
        <begin position="1"/>
        <end position="22"/>
    </location>
</feature>
<evidence type="ECO:0000313" key="3">
    <source>
        <dbReference type="EMBL" id="OPC81886.1"/>
    </source>
</evidence>
<dbReference type="SMART" id="SM00046">
    <property type="entry name" value="DAGKc"/>
    <property type="match status" value="1"/>
</dbReference>
<evidence type="ECO:0000259" key="2">
    <source>
        <dbReference type="PROSITE" id="PS50146"/>
    </source>
</evidence>
<evidence type="ECO:0000313" key="4">
    <source>
        <dbReference type="Proteomes" id="UP000190037"/>
    </source>
</evidence>
<sequence>MRRTPLPGGACLTTGAPDGPSPLTRCAARGSCGERLPEEGRPVSAERSLLVITDPAARSADGESVRVALDVLRACAPSKIVIPTDPADLQRALARRGRRRVVVIGGDAGVHAVARLLDRAGELGETPLGIVPIDTGSGHGLARALGLPAEPAKAARVALGENERSFDLMSDDLGGLALRSVRIGHGVRAGRAGAVAGMSGRGWRGLWDQAARTVSSTVGAAVGPSGHRLRIEADGRVVADTDRPVLSVHLGCDGSTTPGPMMTEVTVNGYNGRNGTHGANGSNGAGTATVMITGHPGASRFGPHPALGAPVQLRAHEITVRGRDFTYAADGMPTGPVHLRTWTVRPTGWRLFVPA</sequence>
<dbReference type="STRING" id="159449.B4N89_13920"/>
<comment type="caution">
    <text evidence="3">The sequence shown here is derived from an EMBL/GenBank/DDBJ whole genome shotgun (WGS) entry which is preliminary data.</text>
</comment>
<dbReference type="InterPro" id="IPR016064">
    <property type="entry name" value="NAD/diacylglycerol_kinase_sf"/>
</dbReference>
<dbReference type="SUPFAM" id="SSF111331">
    <property type="entry name" value="NAD kinase/diacylglycerol kinase-like"/>
    <property type="match status" value="1"/>
</dbReference>
<name>A0A1T3NYF4_9ACTN</name>
<dbReference type="EMBL" id="MWQN01000001">
    <property type="protein sequence ID" value="OPC81886.1"/>
    <property type="molecule type" value="Genomic_DNA"/>
</dbReference>
<dbReference type="Gene3D" id="3.40.50.10330">
    <property type="entry name" value="Probable inorganic polyphosphate/atp-NAD kinase, domain 1"/>
    <property type="match status" value="1"/>
</dbReference>
<protein>
    <recommendedName>
        <fullName evidence="2">DAGKc domain-containing protein</fullName>
    </recommendedName>
</protein>
<reference evidence="3 4" key="1">
    <citation type="submission" date="2017-03" db="EMBL/GenBank/DDBJ databases">
        <title>Draft genome sequence of Streptomyces scabrisporus NF3, endophyte isolated from Amphipterygium adstringens.</title>
        <authorList>
            <person name="Vazquez M."/>
            <person name="Ceapa C.D."/>
            <person name="Rodriguez Luna D."/>
            <person name="Sanchez Esquivel S."/>
        </authorList>
    </citation>
    <scope>NUCLEOTIDE SEQUENCE [LARGE SCALE GENOMIC DNA]</scope>
    <source>
        <strain evidence="3 4">NF3</strain>
    </source>
</reference>
<feature type="domain" description="DAGKc" evidence="2">
    <location>
        <begin position="44"/>
        <end position="175"/>
    </location>
</feature>
<organism evidence="3 4">
    <name type="scientific">Embleya scabrispora</name>
    <dbReference type="NCBI Taxonomy" id="159449"/>
    <lineage>
        <taxon>Bacteria</taxon>
        <taxon>Bacillati</taxon>
        <taxon>Actinomycetota</taxon>
        <taxon>Actinomycetes</taxon>
        <taxon>Kitasatosporales</taxon>
        <taxon>Streptomycetaceae</taxon>
        <taxon>Embleya</taxon>
    </lineage>
</organism>
<dbReference type="Pfam" id="PF00781">
    <property type="entry name" value="DAGK_cat"/>
    <property type="match status" value="1"/>
</dbReference>
<gene>
    <name evidence="3" type="ORF">B4N89_13920</name>
</gene>
<proteinExistence type="predicted"/>
<dbReference type="InterPro" id="IPR001206">
    <property type="entry name" value="Diacylglycerol_kinase_cat_dom"/>
</dbReference>
<dbReference type="PROSITE" id="PS50146">
    <property type="entry name" value="DAGK"/>
    <property type="match status" value="1"/>
</dbReference>
<dbReference type="AlphaFoldDB" id="A0A1T3NYF4"/>